<evidence type="ECO:0000256" key="2">
    <source>
        <dbReference type="ARBA" id="ARBA00022782"/>
    </source>
</evidence>
<dbReference type="KEGG" id="atr:18432063"/>
<evidence type="ECO:0000256" key="1">
    <source>
        <dbReference type="ARBA" id="ARBA00008956"/>
    </source>
</evidence>
<dbReference type="PANTHER" id="PTHR31791:SF10">
    <property type="entry name" value="FRIGIDA-LIKE PROTEIN"/>
    <property type="match status" value="1"/>
</dbReference>
<proteinExistence type="inferred from homology"/>
<keyword evidence="7" id="KW-1185">Reference proteome</keyword>
<evidence type="ECO:0000313" key="7">
    <source>
        <dbReference type="Proteomes" id="UP000017836"/>
    </source>
</evidence>
<evidence type="ECO:0000313" key="6">
    <source>
        <dbReference type="EMBL" id="ERN03911.1"/>
    </source>
</evidence>
<reference evidence="7" key="1">
    <citation type="journal article" date="2013" name="Science">
        <title>The Amborella genome and the evolution of flowering plants.</title>
        <authorList>
            <consortium name="Amborella Genome Project"/>
        </authorList>
    </citation>
    <scope>NUCLEOTIDE SEQUENCE [LARGE SCALE GENOMIC DNA]</scope>
</reference>
<dbReference type="PANTHER" id="PTHR31791">
    <property type="entry name" value="FRIGIDA-LIKE PROTEIN 3-RELATED"/>
    <property type="match status" value="1"/>
</dbReference>
<dbReference type="HOGENOM" id="CLU_026883_3_0_1"/>
<keyword evidence="4" id="KW-0217">Developmental protein</keyword>
<evidence type="ECO:0000256" key="4">
    <source>
        <dbReference type="RuleBase" id="RU364012"/>
    </source>
</evidence>
<dbReference type="GO" id="GO:0009908">
    <property type="term" value="P:flower development"/>
    <property type="evidence" value="ECO:0007669"/>
    <property type="project" value="UniProtKB-KW"/>
</dbReference>
<dbReference type="GO" id="GO:0030154">
    <property type="term" value="P:cell differentiation"/>
    <property type="evidence" value="ECO:0007669"/>
    <property type="project" value="UniProtKB-KW"/>
</dbReference>
<dbReference type="Gramene" id="ERN03911">
    <property type="protein sequence ID" value="ERN03911"/>
    <property type="gene ID" value="AMTR_s00078p00186900"/>
</dbReference>
<dbReference type="InterPro" id="IPR012474">
    <property type="entry name" value="Frigida"/>
</dbReference>
<dbReference type="EMBL" id="KI394330">
    <property type="protein sequence ID" value="ERN03911.1"/>
    <property type="molecule type" value="Genomic_DNA"/>
</dbReference>
<dbReference type="OMA" id="HEFPIEN"/>
<keyword evidence="3 4" id="KW-0287">Flowering</keyword>
<keyword evidence="2 4" id="KW-0221">Differentiation</keyword>
<dbReference type="Proteomes" id="UP000017836">
    <property type="component" value="Unassembled WGS sequence"/>
</dbReference>
<name>W1P8H4_AMBTC</name>
<feature type="compositionally biased region" description="Basic residues" evidence="5">
    <location>
        <begin position="384"/>
        <end position="399"/>
    </location>
</feature>
<sequence>MATTLMEGNQNLQKLFETLETEKNLLTSCTDLWRKVANHFSSLERDLNLKSQTLDSKLQTLETTTKETLGSLDRRESSIPAIESASLDRIEKLKEAAFSDFANVNKGELPEKLRSFCRRMDLDGLLRFLISQRKDLAALKAEISHALSECVDPIGFVLRIMEGFVHESLGKIGASDMRWACGMALRALSPAMALIESNGGFKLGFPANVREKAWAIAEVWMERIDEDSNPAEVQMFLQFIASFGIGSRIEGKELNDLVITFSHRRDMPKTAIALGFGDKMEGIIEELISKGKEIDAVYFALESGLTERFAPIPLIKAYLKNSRRNAQAISKNGNNSASTPEESNALELNALRSVIKCIEDNKLEHEFPIENLKKRVIELEKAKASRRKTANRPNPKRSRASTGGSSALPSGRPAKAGRHTNSSRFVGGRNQSPVASLAHYQAPMGVPMGQPVHHQSPMGSTMIHAVGAHHQGATASAMVHGVGAQHQGPTALTAGYGYDVSLGQGAHGPRSPASLVQKYGGYASTTEDAASAPGVRGGVSYGTGVPYGAEYGSGAGNPMGGYSSVSYM</sequence>
<evidence type="ECO:0000256" key="3">
    <source>
        <dbReference type="ARBA" id="ARBA00023089"/>
    </source>
</evidence>
<organism evidence="6 7">
    <name type="scientific">Amborella trichopoda</name>
    <dbReference type="NCBI Taxonomy" id="13333"/>
    <lineage>
        <taxon>Eukaryota</taxon>
        <taxon>Viridiplantae</taxon>
        <taxon>Streptophyta</taxon>
        <taxon>Embryophyta</taxon>
        <taxon>Tracheophyta</taxon>
        <taxon>Spermatophyta</taxon>
        <taxon>Magnoliopsida</taxon>
        <taxon>Amborellales</taxon>
        <taxon>Amborellaceae</taxon>
        <taxon>Amborella</taxon>
    </lineage>
</organism>
<feature type="compositionally biased region" description="Polar residues" evidence="5">
    <location>
        <begin position="419"/>
        <end position="430"/>
    </location>
</feature>
<feature type="region of interest" description="Disordered" evidence="5">
    <location>
        <begin position="383"/>
        <end position="430"/>
    </location>
</feature>
<protein>
    <recommendedName>
        <fullName evidence="4">FRIGIDA-like protein</fullName>
    </recommendedName>
</protein>
<comment type="similarity">
    <text evidence="1 4">Belongs to the Frigida family.</text>
</comment>
<dbReference type="Pfam" id="PF07899">
    <property type="entry name" value="Frigida"/>
    <property type="match status" value="1"/>
</dbReference>
<dbReference type="OrthoDB" id="1917867at2759"/>
<dbReference type="AlphaFoldDB" id="W1P8H4"/>
<gene>
    <name evidence="6" type="ORF">AMTR_s00078p00186900</name>
</gene>
<evidence type="ECO:0000256" key="5">
    <source>
        <dbReference type="SAM" id="MobiDB-lite"/>
    </source>
</evidence>
<dbReference type="eggNOG" id="ENOG502QQX8">
    <property type="taxonomic scope" value="Eukaryota"/>
</dbReference>
<accession>W1P8H4</accession>